<reference evidence="1 2" key="1">
    <citation type="journal article" date="2018" name="ISME J.">
        <title>A methanotrophic archaeon couples anaerobic oxidation of methane to Fe(III) reduction.</title>
        <authorList>
            <person name="Cai C."/>
            <person name="Leu A.O."/>
            <person name="Xie G.J."/>
            <person name="Guo J."/>
            <person name="Feng Y."/>
            <person name="Zhao J.X."/>
            <person name="Tyson G.W."/>
            <person name="Yuan Z."/>
            <person name="Hu S."/>
        </authorList>
    </citation>
    <scope>NUCLEOTIDE SEQUENCE [LARGE SCALE GENOMIC DNA]</scope>
    <source>
        <strain evidence="1">FeB_12</strain>
    </source>
</reference>
<gene>
    <name evidence="1" type="ORF">C3F09_02000</name>
</gene>
<proteinExistence type="predicted"/>
<dbReference type="Proteomes" id="UP000250918">
    <property type="component" value="Unassembled WGS sequence"/>
</dbReference>
<dbReference type="EMBL" id="PQAP01000008">
    <property type="protein sequence ID" value="PWB75559.1"/>
    <property type="molecule type" value="Genomic_DNA"/>
</dbReference>
<dbReference type="AlphaFoldDB" id="A0A855X5H6"/>
<comment type="caution">
    <text evidence="1">The sequence shown here is derived from an EMBL/GenBank/DDBJ whole genome shotgun (WGS) entry which is preliminary data.</text>
</comment>
<organism evidence="1 2">
    <name type="scientific">candidate division GN15 bacterium</name>
    <dbReference type="NCBI Taxonomy" id="2072418"/>
    <lineage>
        <taxon>Bacteria</taxon>
        <taxon>candidate division GN15</taxon>
    </lineage>
</organism>
<accession>A0A855X5H6</accession>
<evidence type="ECO:0000313" key="2">
    <source>
        <dbReference type="Proteomes" id="UP000250918"/>
    </source>
</evidence>
<evidence type="ECO:0000313" key="1">
    <source>
        <dbReference type="EMBL" id="PWB75559.1"/>
    </source>
</evidence>
<protein>
    <submittedName>
        <fullName evidence="1">Uncharacterized protein</fullName>
    </submittedName>
</protein>
<sequence length="68" mass="7857">MQGKIIGIKEDELYLEVDEQLRFHSRFVAPQRLQPLHVLDRVNFSFVPSGTVPCIKIQSVEPQVRPRA</sequence>
<name>A0A855X5H6_9BACT</name>